<proteinExistence type="predicted"/>
<keyword evidence="2" id="KW-1185">Reference proteome</keyword>
<accession>A0A553N992</accession>
<dbReference type="AlphaFoldDB" id="A0A553N992"/>
<sequence>MRNLGAFNARLLTLSAVQILNKGHDVDTQTQTWTFNPNTYDFSETRDMFKSLIHVQQVLIPSH</sequence>
<reference evidence="1 2" key="1">
    <citation type="journal article" date="2018" name="Nat. Ecol. Evol.">
        <title>Genomic signatures of mitonuclear coevolution across populations of Tigriopus californicus.</title>
        <authorList>
            <person name="Barreto F.S."/>
            <person name="Watson E.T."/>
            <person name="Lima T.G."/>
            <person name="Willett C.S."/>
            <person name="Edmands S."/>
            <person name="Li W."/>
            <person name="Burton R.S."/>
        </authorList>
    </citation>
    <scope>NUCLEOTIDE SEQUENCE [LARGE SCALE GENOMIC DNA]</scope>
    <source>
        <strain evidence="1 2">San Diego</strain>
    </source>
</reference>
<name>A0A553N992_TIGCA</name>
<protein>
    <submittedName>
        <fullName evidence="1">Uncharacterized protein</fullName>
    </submittedName>
</protein>
<gene>
    <name evidence="1" type="ORF">TCAL_17174</name>
</gene>
<dbReference type="EMBL" id="VCGU01000459">
    <property type="protein sequence ID" value="TRY62021.1"/>
    <property type="molecule type" value="Genomic_DNA"/>
</dbReference>
<dbReference type="Proteomes" id="UP000318571">
    <property type="component" value="Chromosome 8"/>
</dbReference>
<organism evidence="1 2">
    <name type="scientific">Tigriopus californicus</name>
    <name type="common">Marine copepod</name>
    <dbReference type="NCBI Taxonomy" id="6832"/>
    <lineage>
        <taxon>Eukaryota</taxon>
        <taxon>Metazoa</taxon>
        <taxon>Ecdysozoa</taxon>
        <taxon>Arthropoda</taxon>
        <taxon>Crustacea</taxon>
        <taxon>Multicrustacea</taxon>
        <taxon>Hexanauplia</taxon>
        <taxon>Copepoda</taxon>
        <taxon>Harpacticoida</taxon>
        <taxon>Harpacticidae</taxon>
        <taxon>Tigriopus</taxon>
    </lineage>
</organism>
<comment type="caution">
    <text evidence="1">The sequence shown here is derived from an EMBL/GenBank/DDBJ whole genome shotgun (WGS) entry which is preliminary data.</text>
</comment>
<evidence type="ECO:0000313" key="1">
    <source>
        <dbReference type="EMBL" id="TRY62021.1"/>
    </source>
</evidence>
<evidence type="ECO:0000313" key="2">
    <source>
        <dbReference type="Proteomes" id="UP000318571"/>
    </source>
</evidence>